<keyword evidence="4" id="KW-1185">Reference proteome</keyword>
<dbReference type="EMBL" id="KL659751">
    <property type="protein sequence ID" value="KFA68687.1"/>
    <property type="molecule type" value="Genomic_DNA"/>
</dbReference>
<proteinExistence type="predicted"/>
<dbReference type="InterPro" id="IPR052254">
    <property type="entry name" value="CUL4-DDB1_E3_ligase_receptor"/>
</dbReference>
<gene>
    <name evidence="3" type="ORF">S40285_02626</name>
</gene>
<reference evidence="3 4" key="1">
    <citation type="journal article" date="2014" name="BMC Genomics">
        <title>Comparative genome sequencing reveals chemotype-specific gene clusters in the toxigenic black mold Stachybotrys.</title>
        <authorList>
            <person name="Semeiks J."/>
            <person name="Borek D."/>
            <person name="Otwinowski Z."/>
            <person name="Grishin N.V."/>
        </authorList>
    </citation>
    <scope>NUCLEOTIDE SEQUENCE [LARGE SCALE GENOMIC DNA]</scope>
    <source>
        <strain evidence="3 4">IBT 40285</strain>
    </source>
</reference>
<evidence type="ECO:0008006" key="5">
    <source>
        <dbReference type="Google" id="ProtNLM"/>
    </source>
</evidence>
<protein>
    <recommendedName>
        <fullName evidence="5">Myocyte-specific enhancer factor 2d</fullName>
    </recommendedName>
</protein>
<dbReference type="InterPro" id="IPR036322">
    <property type="entry name" value="WD40_repeat_dom_sf"/>
</dbReference>
<dbReference type="OrthoDB" id="128867at2759"/>
<dbReference type="HOGENOM" id="CLU_030123_0_0_1"/>
<dbReference type="STRING" id="1283841.A0A084QXK2"/>
<name>A0A084QXK2_STAC4</name>
<dbReference type="Gene3D" id="2.130.10.10">
    <property type="entry name" value="YVTN repeat-like/Quinoprotein amine dehydrogenase"/>
    <property type="match status" value="1"/>
</dbReference>
<keyword evidence="1" id="KW-0853">WD repeat</keyword>
<dbReference type="SUPFAM" id="SSF50978">
    <property type="entry name" value="WD40 repeat-like"/>
    <property type="match status" value="1"/>
</dbReference>
<accession>A0A084QXK2</accession>
<sequence>MNRDIPGYYYDADKKKYFKIEKATTAPAGAAWASDTVQRRAEQDRADAQAQQRARRLRHNIRRSVFQRHDAGAGLLSREVEAGRRAERGRGRADDRDVGAALWAAGVVDKGRVGFGPTVVRRRREMNHMPCFYVNGDDDKTGYGVGYVSLDGINVVGTYIPTDDNGRIHFSADSEATMPMDYTTEMIHCPEMSSIKYHQPSHKILLTSRQPDHSCGLYFFSPPLSSPDEDRPLWLLGETNHYQRLSIRHRLHDQWLVHKCTPAPASSDLLCVIGTNAGILRVRSNETMAWIAPEVPQRRQQQQQGHQSSTEYITPSPKEIFDLDFQHGNHNVVLAGGRQPHLWITDMRAPEAEWSRIPHSSSVAHLRSVNEHHVLVAGLKNAMDLYDMRFFAQRPNGARPLLRFPHYRNLAHYETGWDVCPELNVVANAQDDGIVKLFSLRSGRALRSPCIDKIHMSTPIRAMMFQRLPGEKLPSLFVGEGMDLRKFSFGTFGPEDEA</sequence>
<dbReference type="InterPro" id="IPR015943">
    <property type="entry name" value="WD40/YVTN_repeat-like_dom_sf"/>
</dbReference>
<dbReference type="OMA" id="QANHTAP"/>
<evidence type="ECO:0000256" key="2">
    <source>
        <dbReference type="ARBA" id="ARBA00022737"/>
    </source>
</evidence>
<dbReference type="InParanoid" id="A0A084QXK2"/>
<dbReference type="PANTHER" id="PTHR44472:SF1">
    <property type="entry name" value="DDB1 AND CUL4 ASSOCIATED FACTOR 4"/>
    <property type="match status" value="1"/>
</dbReference>
<dbReference type="PANTHER" id="PTHR44472">
    <property type="entry name" value="DDB1- AND CUL4-ASSOCIATED FACTOR 4-RELATED"/>
    <property type="match status" value="1"/>
</dbReference>
<dbReference type="GO" id="GO:0080008">
    <property type="term" value="C:Cul4-RING E3 ubiquitin ligase complex"/>
    <property type="evidence" value="ECO:0007669"/>
    <property type="project" value="TreeGrafter"/>
</dbReference>
<evidence type="ECO:0000256" key="1">
    <source>
        <dbReference type="ARBA" id="ARBA00022574"/>
    </source>
</evidence>
<evidence type="ECO:0000313" key="3">
    <source>
        <dbReference type="EMBL" id="KFA68687.1"/>
    </source>
</evidence>
<dbReference type="AlphaFoldDB" id="A0A084QXK2"/>
<keyword evidence="2" id="KW-0677">Repeat</keyword>
<evidence type="ECO:0000313" key="4">
    <source>
        <dbReference type="Proteomes" id="UP000028524"/>
    </source>
</evidence>
<dbReference type="Proteomes" id="UP000028524">
    <property type="component" value="Unassembled WGS sequence"/>
</dbReference>
<organism evidence="3 4">
    <name type="scientific">Stachybotrys chlorohalonatus (strain IBT 40285)</name>
    <dbReference type="NCBI Taxonomy" id="1283841"/>
    <lineage>
        <taxon>Eukaryota</taxon>
        <taxon>Fungi</taxon>
        <taxon>Dikarya</taxon>
        <taxon>Ascomycota</taxon>
        <taxon>Pezizomycotina</taxon>
        <taxon>Sordariomycetes</taxon>
        <taxon>Hypocreomycetidae</taxon>
        <taxon>Hypocreales</taxon>
        <taxon>Stachybotryaceae</taxon>
        <taxon>Stachybotrys</taxon>
    </lineage>
</organism>